<feature type="domain" description="Peptidase S26" evidence="9">
    <location>
        <begin position="23"/>
        <end position="198"/>
    </location>
</feature>
<dbReference type="PROSITE" id="PS00761">
    <property type="entry name" value="SPASE_I_3"/>
    <property type="match status" value="1"/>
</dbReference>
<keyword evidence="7" id="KW-0472">Membrane</keyword>
<dbReference type="InterPro" id="IPR036286">
    <property type="entry name" value="LexA/Signal_pep-like_sf"/>
</dbReference>
<organism evidence="10 11">
    <name type="scientific">Candidatus Zymogenus saltonus</name>
    <dbReference type="NCBI Taxonomy" id="2844893"/>
    <lineage>
        <taxon>Bacteria</taxon>
        <taxon>Deltaproteobacteria</taxon>
        <taxon>Candidatus Zymogenia</taxon>
        <taxon>Candidatus Zymogeniales</taxon>
        <taxon>Candidatus Zymogenaceae</taxon>
        <taxon>Candidatus Zymogenus</taxon>
    </lineage>
</organism>
<dbReference type="NCBIfam" id="TIGR02227">
    <property type="entry name" value="sigpep_I_bact"/>
    <property type="match status" value="1"/>
</dbReference>
<evidence type="ECO:0000313" key="11">
    <source>
        <dbReference type="Proteomes" id="UP000809273"/>
    </source>
</evidence>
<comment type="subcellular location">
    <subcellularLocation>
        <location evidence="8">Membrane</location>
        <topology evidence="8">Single-pass type II membrane protein</topology>
    </subcellularLocation>
</comment>
<comment type="catalytic activity">
    <reaction evidence="1 7">
        <text>Cleavage of hydrophobic, N-terminal signal or leader sequences from secreted and periplasmic proteins.</text>
        <dbReference type="EC" id="3.4.21.89"/>
    </reaction>
</comment>
<dbReference type="GO" id="GO:0006465">
    <property type="term" value="P:signal peptide processing"/>
    <property type="evidence" value="ECO:0007669"/>
    <property type="project" value="InterPro"/>
</dbReference>
<dbReference type="InterPro" id="IPR019757">
    <property type="entry name" value="Pept_S26A_signal_pept_1_Lys-AS"/>
</dbReference>
<dbReference type="PRINTS" id="PR00727">
    <property type="entry name" value="LEADERPTASE"/>
</dbReference>
<dbReference type="PROSITE" id="PS00501">
    <property type="entry name" value="SPASE_I_1"/>
    <property type="match status" value="1"/>
</dbReference>
<evidence type="ECO:0000256" key="5">
    <source>
        <dbReference type="ARBA" id="ARBA00022801"/>
    </source>
</evidence>
<dbReference type="Gene3D" id="2.10.109.10">
    <property type="entry name" value="Umud Fragment, subunit A"/>
    <property type="match status" value="1"/>
</dbReference>
<proteinExistence type="inferred from homology"/>
<evidence type="ECO:0000256" key="4">
    <source>
        <dbReference type="ARBA" id="ARBA00022670"/>
    </source>
</evidence>
<feature type="transmembrane region" description="Helical" evidence="7">
    <location>
        <begin position="25"/>
        <end position="47"/>
    </location>
</feature>
<evidence type="ECO:0000256" key="1">
    <source>
        <dbReference type="ARBA" id="ARBA00000677"/>
    </source>
</evidence>
<dbReference type="InterPro" id="IPR019758">
    <property type="entry name" value="Pept_S26A_signal_pept_1_CS"/>
</dbReference>
<feature type="active site" evidence="6">
    <location>
        <position position="53"/>
    </location>
</feature>
<evidence type="ECO:0000256" key="6">
    <source>
        <dbReference type="PIRSR" id="PIRSR600223-1"/>
    </source>
</evidence>
<evidence type="ECO:0000259" key="9">
    <source>
        <dbReference type="Pfam" id="PF10502"/>
    </source>
</evidence>
<gene>
    <name evidence="10" type="primary">lepB</name>
    <name evidence="10" type="ORF">JW984_04710</name>
</gene>
<protein>
    <recommendedName>
        <fullName evidence="3 7">Signal peptidase I</fullName>
        <ecNumber evidence="3 7">3.4.21.89</ecNumber>
    </recommendedName>
</protein>
<dbReference type="AlphaFoldDB" id="A0A9D8KBT4"/>
<dbReference type="InterPro" id="IPR000223">
    <property type="entry name" value="Pept_S26A_signal_pept_1"/>
</dbReference>
<evidence type="ECO:0000256" key="7">
    <source>
        <dbReference type="RuleBase" id="RU003993"/>
    </source>
</evidence>
<evidence type="ECO:0000313" key="10">
    <source>
        <dbReference type="EMBL" id="MBN1572481.1"/>
    </source>
</evidence>
<evidence type="ECO:0000256" key="3">
    <source>
        <dbReference type="ARBA" id="ARBA00013208"/>
    </source>
</evidence>
<dbReference type="InterPro" id="IPR019533">
    <property type="entry name" value="Peptidase_S26"/>
</dbReference>
<accession>A0A9D8KBT4</accession>
<dbReference type="CDD" id="cd06530">
    <property type="entry name" value="S26_SPase_I"/>
    <property type="match status" value="1"/>
</dbReference>
<dbReference type="Proteomes" id="UP000809273">
    <property type="component" value="Unassembled WGS sequence"/>
</dbReference>
<dbReference type="PROSITE" id="PS00760">
    <property type="entry name" value="SPASE_I_2"/>
    <property type="match status" value="1"/>
</dbReference>
<dbReference type="GO" id="GO:0016020">
    <property type="term" value="C:membrane"/>
    <property type="evidence" value="ECO:0007669"/>
    <property type="project" value="UniProtKB-SubCell"/>
</dbReference>
<keyword evidence="7" id="KW-0812">Transmembrane</keyword>
<evidence type="ECO:0000256" key="8">
    <source>
        <dbReference type="RuleBase" id="RU362042"/>
    </source>
</evidence>
<dbReference type="SUPFAM" id="SSF51306">
    <property type="entry name" value="LexA/Signal peptidase"/>
    <property type="match status" value="1"/>
</dbReference>
<reference evidence="10" key="1">
    <citation type="journal article" date="2021" name="Environ. Microbiol.">
        <title>Genomic characterization of three novel Desulfobacterota classes expand the metabolic and phylogenetic diversity of the phylum.</title>
        <authorList>
            <person name="Murphy C.L."/>
            <person name="Biggerstaff J."/>
            <person name="Eichhorn A."/>
            <person name="Ewing E."/>
            <person name="Shahan R."/>
            <person name="Soriano D."/>
            <person name="Stewart S."/>
            <person name="VanMol K."/>
            <person name="Walker R."/>
            <person name="Walters P."/>
            <person name="Elshahed M.S."/>
            <person name="Youssef N.H."/>
        </authorList>
    </citation>
    <scope>NUCLEOTIDE SEQUENCE</scope>
    <source>
        <strain evidence="10">Zod_Metabat.24</strain>
    </source>
</reference>
<feature type="active site" evidence="6">
    <location>
        <position position="108"/>
    </location>
</feature>
<dbReference type="PANTHER" id="PTHR43390">
    <property type="entry name" value="SIGNAL PEPTIDASE I"/>
    <property type="match status" value="1"/>
</dbReference>
<evidence type="ECO:0000256" key="2">
    <source>
        <dbReference type="ARBA" id="ARBA00009370"/>
    </source>
</evidence>
<keyword evidence="4 7" id="KW-0645">Protease</keyword>
<dbReference type="PANTHER" id="PTHR43390:SF1">
    <property type="entry name" value="CHLOROPLAST PROCESSING PEPTIDASE"/>
    <property type="match status" value="1"/>
</dbReference>
<keyword evidence="5 7" id="KW-0378">Hydrolase</keyword>
<dbReference type="Pfam" id="PF10502">
    <property type="entry name" value="Peptidase_S26"/>
    <property type="match status" value="1"/>
</dbReference>
<name>A0A9D8KBT4_9DELT</name>
<comment type="similarity">
    <text evidence="2 8">Belongs to the peptidase S26 family.</text>
</comment>
<dbReference type="EC" id="3.4.21.89" evidence="3 7"/>
<sequence length="226" mass="25792">MSGSANGREKNKVQRNLNRSTFREYAEAIIFALVLALVIKAFIIQAFKIPSGSMIPTLLRGDQILVNKFIYGTRVPFSDVKLFPIREPERGDIIVFEYPNDRRVHYIKRLIGLPGDEIEIRDKLLYVNGEKYVVEAAHFDDLAVFPGIAGPRDNFGAVTVPADSYFMMGDNRDNSRDSRYWGYVKKSELVGNAVIIYWSWDITSGGIVERIKNIRWSRLGDILLNK</sequence>
<dbReference type="InterPro" id="IPR019756">
    <property type="entry name" value="Pept_S26A_signal_pept_1_Ser-AS"/>
</dbReference>
<dbReference type="EMBL" id="JAFGIX010000023">
    <property type="protein sequence ID" value="MBN1572481.1"/>
    <property type="molecule type" value="Genomic_DNA"/>
</dbReference>
<keyword evidence="7" id="KW-1133">Transmembrane helix</keyword>
<dbReference type="GO" id="GO:0009003">
    <property type="term" value="F:signal peptidase activity"/>
    <property type="evidence" value="ECO:0007669"/>
    <property type="project" value="UniProtKB-EC"/>
</dbReference>
<dbReference type="GO" id="GO:0004252">
    <property type="term" value="F:serine-type endopeptidase activity"/>
    <property type="evidence" value="ECO:0007669"/>
    <property type="project" value="InterPro"/>
</dbReference>
<reference evidence="10" key="2">
    <citation type="submission" date="2021-01" db="EMBL/GenBank/DDBJ databases">
        <authorList>
            <person name="Hahn C.R."/>
            <person name="Youssef N.H."/>
            <person name="Elshahed M."/>
        </authorList>
    </citation>
    <scope>NUCLEOTIDE SEQUENCE</scope>
    <source>
        <strain evidence="10">Zod_Metabat.24</strain>
    </source>
</reference>
<comment type="caution">
    <text evidence="10">The sequence shown here is derived from an EMBL/GenBank/DDBJ whole genome shotgun (WGS) entry which is preliminary data.</text>
</comment>